<keyword evidence="6 9" id="KW-1133">Transmembrane helix</keyword>
<dbReference type="InterPro" id="IPR036259">
    <property type="entry name" value="MFS_trans_sf"/>
</dbReference>
<protein>
    <submittedName>
        <fullName evidence="10">Peptide MFS transporter</fullName>
    </submittedName>
</protein>
<organism evidence="10 11">
    <name type="scientific">Plebeiibacterium marinum</name>
    <dbReference type="NCBI Taxonomy" id="2992111"/>
    <lineage>
        <taxon>Bacteria</taxon>
        <taxon>Pseudomonadati</taxon>
        <taxon>Bacteroidota</taxon>
        <taxon>Bacteroidia</taxon>
        <taxon>Marinilabiliales</taxon>
        <taxon>Marinilabiliaceae</taxon>
        <taxon>Plebeiibacterium</taxon>
    </lineage>
</organism>
<evidence type="ECO:0000256" key="7">
    <source>
        <dbReference type="ARBA" id="ARBA00023136"/>
    </source>
</evidence>
<dbReference type="PROSITE" id="PS01023">
    <property type="entry name" value="PTR2_2"/>
    <property type="match status" value="1"/>
</dbReference>
<reference evidence="10" key="1">
    <citation type="submission" date="2022-10" db="EMBL/GenBank/DDBJ databases">
        <authorList>
            <person name="Yu W.X."/>
        </authorList>
    </citation>
    <scope>NUCLEOTIDE SEQUENCE</scope>
    <source>
        <strain evidence="10">D04</strain>
    </source>
</reference>
<evidence type="ECO:0000256" key="6">
    <source>
        <dbReference type="ARBA" id="ARBA00022989"/>
    </source>
</evidence>
<evidence type="ECO:0000256" key="8">
    <source>
        <dbReference type="RuleBase" id="RU003755"/>
    </source>
</evidence>
<keyword evidence="11" id="KW-1185">Reference proteome</keyword>
<feature type="transmembrane region" description="Helical" evidence="9">
    <location>
        <begin position="115"/>
        <end position="133"/>
    </location>
</feature>
<keyword evidence="4 8" id="KW-0812">Transmembrane</keyword>
<comment type="caution">
    <text evidence="10">The sequence shown here is derived from an EMBL/GenBank/DDBJ whole genome shotgun (WGS) entry which is preliminary data.</text>
</comment>
<feature type="transmembrane region" description="Helical" evidence="9">
    <location>
        <begin position="260"/>
        <end position="279"/>
    </location>
</feature>
<evidence type="ECO:0000313" key="10">
    <source>
        <dbReference type="EMBL" id="MCW3805989.1"/>
    </source>
</evidence>
<feature type="transmembrane region" description="Helical" evidence="9">
    <location>
        <begin position="233"/>
        <end position="254"/>
    </location>
</feature>
<dbReference type="Gene3D" id="1.20.1250.20">
    <property type="entry name" value="MFS general substrate transporter like domains"/>
    <property type="match status" value="1"/>
</dbReference>
<accession>A0AAE3SJY3</accession>
<dbReference type="PANTHER" id="PTHR23517">
    <property type="entry name" value="RESISTANCE PROTEIN MDTM, PUTATIVE-RELATED-RELATED"/>
    <property type="match status" value="1"/>
</dbReference>
<feature type="transmembrane region" description="Helical" evidence="9">
    <location>
        <begin position="30"/>
        <end position="51"/>
    </location>
</feature>
<dbReference type="Pfam" id="PF00854">
    <property type="entry name" value="PTR2"/>
    <property type="match status" value="1"/>
</dbReference>
<dbReference type="SUPFAM" id="SSF103473">
    <property type="entry name" value="MFS general substrate transporter"/>
    <property type="match status" value="1"/>
</dbReference>
<dbReference type="GO" id="GO:0005886">
    <property type="term" value="C:plasma membrane"/>
    <property type="evidence" value="ECO:0007669"/>
    <property type="project" value="UniProtKB-SubCell"/>
</dbReference>
<feature type="transmembrane region" description="Helical" evidence="9">
    <location>
        <begin position="476"/>
        <end position="498"/>
    </location>
</feature>
<feature type="transmembrane region" description="Helical" evidence="9">
    <location>
        <begin position="154"/>
        <end position="173"/>
    </location>
</feature>
<feature type="transmembrane region" description="Helical" evidence="9">
    <location>
        <begin position="409"/>
        <end position="430"/>
    </location>
</feature>
<name>A0AAE3SJY3_9BACT</name>
<comment type="subcellular location">
    <subcellularLocation>
        <location evidence="1">Cell membrane</location>
        <topology evidence="1">Multi-pass membrane protein</topology>
    </subcellularLocation>
    <subcellularLocation>
        <location evidence="8">Membrane</location>
        <topology evidence="8">Multi-pass membrane protein</topology>
    </subcellularLocation>
</comment>
<dbReference type="AlphaFoldDB" id="A0AAE3SJY3"/>
<comment type="similarity">
    <text evidence="8">Belongs to the major facilitator superfamily. Proton-dependent oligopeptide transporter (POT/PTR) (TC 2.A.17) family.</text>
</comment>
<feature type="transmembrane region" description="Helical" evidence="9">
    <location>
        <begin position="437"/>
        <end position="456"/>
    </location>
</feature>
<dbReference type="NCBIfam" id="TIGR00924">
    <property type="entry name" value="yjdL_sub1_fam"/>
    <property type="match status" value="1"/>
</dbReference>
<feature type="transmembrane region" description="Helical" evidence="9">
    <location>
        <begin position="89"/>
        <end position="109"/>
    </location>
</feature>
<evidence type="ECO:0000256" key="3">
    <source>
        <dbReference type="ARBA" id="ARBA00022475"/>
    </source>
</evidence>
<keyword evidence="7 9" id="KW-0472">Membrane</keyword>
<keyword evidence="5" id="KW-0571">Peptide transport</keyword>
<dbReference type="InterPro" id="IPR000109">
    <property type="entry name" value="POT_fam"/>
</dbReference>
<evidence type="ECO:0000256" key="2">
    <source>
        <dbReference type="ARBA" id="ARBA00022448"/>
    </source>
</evidence>
<dbReference type="EMBL" id="JAPDPI010000018">
    <property type="protein sequence ID" value="MCW3805989.1"/>
    <property type="molecule type" value="Genomic_DNA"/>
</dbReference>
<evidence type="ECO:0000313" key="11">
    <source>
        <dbReference type="Proteomes" id="UP001207408"/>
    </source>
</evidence>
<feature type="transmembrane region" description="Helical" evidence="9">
    <location>
        <begin position="291"/>
        <end position="308"/>
    </location>
</feature>
<keyword evidence="3" id="KW-1003">Cell membrane</keyword>
<sequence>MTNNDKAFFGHPMGLSTLFATEMWERFSYYGMRALLVLFLTAELATGGFGLNREHAFTIYGIFTGLVYVTPLIGGVLADKILGQRMTIYIGGLTMAVGQFMLSVSAIGGDNLESRQFWFYAGLGVLILGNGFFKPNISTMVGDLYDNNDPRKDGGFTIFYMGINLGAFLSPFVAGYLGEAISWEYGYLSAGLGMLLGVIWFLVRSEKTLGNIGLPPKTKMDRTRLKPVEWGQIALYVVVMVFGVIGFMKGWAALSDGAQTSIPRIVGALGGIYLLVSIIRGTETKEQWARVAVILILAFFNIFFWVGFEQAGTTFNLFAADNTDRMIGSFEIPASWFQSINAIFIVIFAPLFSILWLKLDKFKLNPKTPFKFAWGMMLLAVGAAVMAIADGISNGGEVMVLVSPLWLTLVYLIFTMGELCISPIGLSMVTKLAPPKLVSTLMGVWMFSFAAGNFGASQMEKLSKSVEVAMGQPVNVFWFVSVITGIATVCLFILGPWLSKMMKGIN</sequence>
<feature type="transmembrane region" description="Helical" evidence="9">
    <location>
        <begin position="185"/>
        <end position="203"/>
    </location>
</feature>
<keyword evidence="5" id="KW-0653">Protein transport</keyword>
<feature type="transmembrane region" description="Helical" evidence="9">
    <location>
        <begin position="369"/>
        <end position="389"/>
    </location>
</feature>
<dbReference type="InterPro" id="IPR050171">
    <property type="entry name" value="MFS_Transporters"/>
</dbReference>
<dbReference type="RefSeq" id="WP_301199361.1">
    <property type="nucleotide sequence ID" value="NZ_JAPDPI010000018.1"/>
</dbReference>
<dbReference type="InterPro" id="IPR018456">
    <property type="entry name" value="PTR2_symporter_CS"/>
</dbReference>
<dbReference type="PANTHER" id="PTHR23517:SF15">
    <property type="entry name" value="PROTON-DEPENDENT OLIGOPEPTIDE FAMILY TRANSPORT PROTEIN"/>
    <property type="match status" value="1"/>
</dbReference>
<evidence type="ECO:0000256" key="5">
    <source>
        <dbReference type="ARBA" id="ARBA00022856"/>
    </source>
</evidence>
<evidence type="ECO:0000256" key="1">
    <source>
        <dbReference type="ARBA" id="ARBA00004651"/>
    </source>
</evidence>
<evidence type="ECO:0000256" key="4">
    <source>
        <dbReference type="ARBA" id="ARBA00022692"/>
    </source>
</evidence>
<proteinExistence type="inferred from homology"/>
<dbReference type="GO" id="GO:0006857">
    <property type="term" value="P:oligopeptide transport"/>
    <property type="evidence" value="ECO:0007669"/>
    <property type="project" value="InterPro"/>
</dbReference>
<gene>
    <name evidence="10" type="ORF">OM074_10150</name>
</gene>
<dbReference type="Proteomes" id="UP001207408">
    <property type="component" value="Unassembled WGS sequence"/>
</dbReference>
<feature type="transmembrane region" description="Helical" evidence="9">
    <location>
        <begin position="57"/>
        <end position="77"/>
    </location>
</feature>
<dbReference type="InterPro" id="IPR005279">
    <property type="entry name" value="Dipep/tripep_permease"/>
</dbReference>
<evidence type="ECO:0000256" key="9">
    <source>
        <dbReference type="SAM" id="Phobius"/>
    </source>
</evidence>
<dbReference type="GO" id="GO:1904680">
    <property type="term" value="F:peptide transmembrane transporter activity"/>
    <property type="evidence" value="ECO:0007669"/>
    <property type="project" value="InterPro"/>
</dbReference>
<feature type="transmembrane region" description="Helical" evidence="9">
    <location>
        <begin position="336"/>
        <end position="357"/>
    </location>
</feature>
<dbReference type="CDD" id="cd17346">
    <property type="entry name" value="MFS_DtpA_like"/>
    <property type="match status" value="1"/>
</dbReference>
<keyword evidence="2 8" id="KW-0813">Transport</keyword>